<keyword evidence="4" id="KW-1185">Reference proteome</keyword>
<dbReference type="InterPro" id="IPR055170">
    <property type="entry name" value="GFO_IDH_MocA-like_dom"/>
</dbReference>
<reference evidence="3 4" key="1">
    <citation type="journal article" date="2014" name="Nature">
        <title>An environmental bacterial taxon with a large and distinct metabolic repertoire.</title>
        <authorList>
            <person name="Wilson M.C."/>
            <person name="Mori T."/>
            <person name="Ruckert C."/>
            <person name="Uria A.R."/>
            <person name="Helf M.J."/>
            <person name="Takada K."/>
            <person name="Gernert C."/>
            <person name="Steffens U.A."/>
            <person name="Heycke N."/>
            <person name="Schmitt S."/>
            <person name="Rinke C."/>
            <person name="Helfrich E.J."/>
            <person name="Brachmann A.O."/>
            <person name="Gurgui C."/>
            <person name="Wakimoto T."/>
            <person name="Kracht M."/>
            <person name="Crusemann M."/>
            <person name="Hentschel U."/>
            <person name="Abe I."/>
            <person name="Matsunaga S."/>
            <person name="Kalinowski J."/>
            <person name="Takeyama H."/>
            <person name="Piel J."/>
        </authorList>
    </citation>
    <scope>NUCLEOTIDE SEQUENCE [LARGE SCALE GENOMIC DNA]</scope>
    <source>
        <strain evidence="4">TSY1</strain>
    </source>
</reference>
<dbReference type="HOGENOM" id="CLU_023194_1_2_7"/>
<dbReference type="SUPFAM" id="SSF51735">
    <property type="entry name" value="NAD(P)-binding Rossmann-fold domains"/>
    <property type="match status" value="1"/>
</dbReference>
<dbReference type="SUPFAM" id="SSF55347">
    <property type="entry name" value="Glyceraldehyde-3-phosphate dehydrogenase-like, C-terminal domain"/>
    <property type="match status" value="1"/>
</dbReference>
<dbReference type="Proteomes" id="UP000019141">
    <property type="component" value="Unassembled WGS sequence"/>
</dbReference>
<dbReference type="GO" id="GO:0000166">
    <property type="term" value="F:nucleotide binding"/>
    <property type="evidence" value="ECO:0007669"/>
    <property type="project" value="InterPro"/>
</dbReference>
<dbReference type="PANTHER" id="PTHR43377:SF1">
    <property type="entry name" value="BILIVERDIN REDUCTASE A"/>
    <property type="match status" value="1"/>
</dbReference>
<feature type="domain" description="GFO/IDH/MocA-like oxidoreductase" evidence="2">
    <location>
        <begin position="129"/>
        <end position="248"/>
    </location>
</feature>
<dbReference type="Gene3D" id="3.30.360.10">
    <property type="entry name" value="Dihydrodipicolinate Reductase, domain 2"/>
    <property type="match status" value="1"/>
</dbReference>
<sequence length="332" mass="35961">MIHAALVGLGWWGKHTVQSLQQSPHIRIVQAIDVHPERVGDFARDHALPLSDTLQDALSNPQVDAVILATPHTLHEEQIRQAAAAGKHVFCEKPLALTQASAARAIAACEAANVVLGIGHERRYEPAMVEIKRLIDHGELGTIMHIEANFSHDILAQVPPDDWRASPIDAPAAGMTAMGIHLTDAFIAMLGPVREVFAQTAKRVTASESGDVVSVHLRFVSGVTGYLNAILVTPFFMRFHVFGSTGWAESRDTVHPQSAGVSYLTVRHANEEPYTREYPSIDTVRANFEAFAEAASGGQPYPFTSEQKLHNIAVLEAITQSVATGQAVVVEV</sequence>
<dbReference type="EMBL" id="AZHW01000317">
    <property type="protein sequence ID" value="ETX00672.1"/>
    <property type="molecule type" value="Genomic_DNA"/>
</dbReference>
<name>W4LTA7_ENTF1</name>
<comment type="caution">
    <text evidence="3">The sequence shown here is derived from an EMBL/GenBank/DDBJ whole genome shotgun (WGS) entry which is preliminary data.</text>
</comment>
<protein>
    <recommendedName>
        <fullName evidence="5">Oxidoreductase</fullName>
    </recommendedName>
</protein>
<dbReference type="PANTHER" id="PTHR43377">
    <property type="entry name" value="BILIVERDIN REDUCTASE A"/>
    <property type="match status" value="1"/>
</dbReference>
<evidence type="ECO:0000259" key="2">
    <source>
        <dbReference type="Pfam" id="PF22725"/>
    </source>
</evidence>
<dbReference type="InterPro" id="IPR051450">
    <property type="entry name" value="Gfo/Idh/MocA_Oxidoreductases"/>
</dbReference>
<feature type="domain" description="Gfo/Idh/MocA-like oxidoreductase N-terminal" evidence="1">
    <location>
        <begin position="3"/>
        <end position="120"/>
    </location>
</feature>
<accession>W4LTA7</accession>
<dbReference type="InterPro" id="IPR036291">
    <property type="entry name" value="NAD(P)-bd_dom_sf"/>
</dbReference>
<dbReference type="AlphaFoldDB" id="W4LTA7"/>
<organism evidence="3 4">
    <name type="scientific">Entotheonella factor</name>
    <dbReference type="NCBI Taxonomy" id="1429438"/>
    <lineage>
        <taxon>Bacteria</taxon>
        <taxon>Pseudomonadati</taxon>
        <taxon>Nitrospinota/Tectimicrobiota group</taxon>
        <taxon>Candidatus Tectimicrobiota</taxon>
        <taxon>Candidatus Entotheonellia</taxon>
        <taxon>Candidatus Entotheonellales</taxon>
        <taxon>Candidatus Entotheonellaceae</taxon>
        <taxon>Candidatus Entotheonella</taxon>
    </lineage>
</organism>
<evidence type="ECO:0000259" key="1">
    <source>
        <dbReference type="Pfam" id="PF01408"/>
    </source>
</evidence>
<evidence type="ECO:0000313" key="3">
    <source>
        <dbReference type="EMBL" id="ETX00672.1"/>
    </source>
</evidence>
<dbReference type="Pfam" id="PF22725">
    <property type="entry name" value="GFO_IDH_MocA_C3"/>
    <property type="match status" value="1"/>
</dbReference>
<evidence type="ECO:0008006" key="5">
    <source>
        <dbReference type="Google" id="ProtNLM"/>
    </source>
</evidence>
<dbReference type="Gene3D" id="3.40.50.720">
    <property type="entry name" value="NAD(P)-binding Rossmann-like Domain"/>
    <property type="match status" value="1"/>
</dbReference>
<proteinExistence type="predicted"/>
<dbReference type="PATRIC" id="fig|1429438.4.peg.2128"/>
<dbReference type="InterPro" id="IPR000683">
    <property type="entry name" value="Gfo/Idh/MocA-like_OxRdtase_N"/>
</dbReference>
<dbReference type="Pfam" id="PF01408">
    <property type="entry name" value="GFO_IDH_MocA"/>
    <property type="match status" value="1"/>
</dbReference>
<gene>
    <name evidence="3" type="ORF">ETSY1_10430</name>
</gene>
<evidence type="ECO:0000313" key="4">
    <source>
        <dbReference type="Proteomes" id="UP000019141"/>
    </source>
</evidence>